<dbReference type="InterPro" id="IPR035892">
    <property type="entry name" value="C2_domain_sf"/>
</dbReference>
<evidence type="ECO:0000256" key="3">
    <source>
        <dbReference type="ARBA" id="ARBA00022737"/>
    </source>
</evidence>
<dbReference type="PANTHER" id="PTHR12546">
    <property type="entry name" value="FER-1-LIKE"/>
    <property type="match status" value="1"/>
</dbReference>
<feature type="non-terminal residue" evidence="7">
    <location>
        <position position="149"/>
    </location>
</feature>
<evidence type="ECO:0000259" key="6">
    <source>
        <dbReference type="PROSITE" id="PS50004"/>
    </source>
</evidence>
<keyword evidence="5" id="KW-0472">Membrane</keyword>
<keyword evidence="3" id="KW-0677">Repeat</keyword>
<evidence type="ECO:0000256" key="4">
    <source>
        <dbReference type="ARBA" id="ARBA00022989"/>
    </source>
</evidence>
<dbReference type="GO" id="GO:0016020">
    <property type="term" value="C:membrane"/>
    <property type="evidence" value="ECO:0007669"/>
    <property type="project" value="UniProtKB-SubCell"/>
</dbReference>
<proteinExistence type="predicted"/>
<sequence length="149" mass="17348">MTCGFAQATGEQLAMTSYLKCKNGAITSWRYEGKWVPDTHQNYGDKSGWVYAISDVFWGEAGTVDNERRDLPKEKEHETYFVPRLYEVHEVTTTWQLRCYFLWAKDLLPVVKNSARAFVRVTFLTRALQTLVVENAQNPVWNETLIFEK</sequence>
<dbReference type="OrthoDB" id="270970at2759"/>
<dbReference type="InterPro" id="IPR000008">
    <property type="entry name" value="C2_dom"/>
</dbReference>
<dbReference type="GO" id="GO:0007009">
    <property type="term" value="P:plasma membrane organization"/>
    <property type="evidence" value="ECO:0007669"/>
    <property type="project" value="TreeGrafter"/>
</dbReference>
<feature type="domain" description="C2" evidence="6">
    <location>
        <begin position="76"/>
        <end position="149"/>
    </location>
</feature>
<protein>
    <recommendedName>
        <fullName evidence="6">C2 domain-containing protein</fullName>
    </recommendedName>
</protein>
<evidence type="ECO:0000313" key="7">
    <source>
        <dbReference type="EMBL" id="KIH45762.1"/>
    </source>
</evidence>
<dbReference type="Proteomes" id="UP000054047">
    <property type="component" value="Unassembled WGS sequence"/>
</dbReference>
<dbReference type="InterPro" id="IPR037721">
    <property type="entry name" value="Ferlin"/>
</dbReference>
<dbReference type="SUPFAM" id="SSF49562">
    <property type="entry name" value="C2 domain (Calcium/lipid-binding domain, CaLB)"/>
    <property type="match status" value="1"/>
</dbReference>
<keyword evidence="8" id="KW-1185">Reference proteome</keyword>
<dbReference type="PANTHER" id="PTHR12546:SF33">
    <property type="entry name" value="SPERM VESICLE FUSION PROTEIN FER-1"/>
    <property type="match status" value="1"/>
</dbReference>
<dbReference type="Gene3D" id="2.60.40.150">
    <property type="entry name" value="C2 domain"/>
    <property type="match status" value="1"/>
</dbReference>
<keyword evidence="4" id="KW-1133">Transmembrane helix</keyword>
<dbReference type="PROSITE" id="PS50004">
    <property type="entry name" value="C2"/>
    <property type="match status" value="1"/>
</dbReference>
<evidence type="ECO:0000256" key="2">
    <source>
        <dbReference type="ARBA" id="ARBA00022692"/>
    </source>
</evidence>
<name>A0A0C2C7X2_9BILA</name>
<dbReference type="Pfam" id="PF00168">
    <property type="entry name" value="C2"/>
    <property type="match status" value="1"/>
</dbReference>
<gene>
    <name evidence="7" type="ORF">ANCDUO_24192</name>
</gene>
<reference evidence="7 8" key="1">
    <citation type="submission" date="2013-12" db="EMBL/GenBank/DDBJ databases">
        <title>Draft genome of the parsitic nematode Ancylostoma duodenale.</title>
        <authorList>
            <person name="Mitreva M."/>
        </authorList>
    </citation>
    <scope>NUCLEOTIDE SEQUENCE [LARGE SCALE GENOMIC DNA]</scope>
    <source>
        <strain evidence="7 8">Zhejiang</strain>
    </source>
</reference>
<evidence type="ECO:0000313" key="8">
    <source>
        <dbReference type="Proteomes" id="UP000054047"/>
    </source>
</evidence>
<dbReference type="AlphaFoldDB" id="A0A0C2C7X2"/>
<keyword evidence="2" id="KW-0812">Transmembrane</keyword>
<dbReference type="EMBL" id="KN771275">
    <property type="protein sequence ID" value="KIH45762.1"/>
    <property type="molecule type" value="Genomic_DNA"/>
</dbReference>
<dbReference type="GO" id="GO:0061025">
    <property type="term" value="P:membrane fusion"/>
    <property type="evidence" value="ECO:0007669"/>
    <property type="project" value="TreeGrafter"/>
</dbReference>
<accession>A0A0C2C7X2</accession>
<evidence type="ECO:0000256" key="5">
    <source>
        <dbReference type="ARBA" id="ARBA00023136"/>
    </source>
</evidence>
<comment type="subcellular location">
    <subcellularLocation>
        <location evidence="1">Membrane</location>
        <topology evidence="1">Single-pass membrane protein</topology>
    </subcellularLocation>
</comment>
<evidence type="ECO:0000256" key="1">
    <source>
        <dbReference type="ARBA" id="ARBA00004167"/>
    </source>
</evidence>
<organism evidence="7 8">
    <name type="scientific">Ancylostoma duodenale</name>
    <dbReference type="NCBI Taxonomy" id="51022"/>
    <lineage>
        <taxon>Eukaryota</taxon>
        <taxon>Metazoa</taxon>
        <taxon>Ecdysozoa</taxon>
        <taxon>Nematoda</taxon>
        <taxon>Chromadorea</taxon>
        <taxon>Rhabditida</taxon>
        <taxon>Rhabditina</taxon>
        <taxon>Rhabditomorpha</taxon>
        <taxon>Strongyloidea</taxon>
        <taxon>Ancylostomatidae</taxon>
        <taxon>Ancylostomatinae</taxon>
        <taxon>Ancylostoma</taxon>
    </lineage>
</organism>